<protein>
    <recommendedName>
        <fullName evidence="1">Knr4/Smi1-like domain-containing protein</fullName>
    </recommendedName>
</protein>
<dbReference type="SMART" id="SM00860">
    <property type="entry name" value="SMI1_KNR4"/>
    <property type="match status" value="1"/>
</dbReference>
<keyword evidence="3" id="KW-1185">Reference proteome</keyword>
<reference evidence="2 3" key="1">
    <citation type="submission" date="2020-01" db="EMBL/GenBank/DDBJ databases">
        <authorList>
            <consortium name="DOE Joint Genome Institute"/>
            <person name="Haridas S."/>
            <person name="Albert R."/>
            <person name="Binder M."/>
            <person name="Bloem J."/>
            <person name="Labutti K."/>
            <person name="Salamov A."/>
            <person name="Andreopoulos B."/>
            <person name="Baker S.E."/>
            <person name="Barry K."/>
            <person name="Bills G."/>
            <person name="Bluhm B.H."/>
            <person name="Cannon C."/>
            <person name="Castanera R."/>
            <person name="Culley D.E."/>
            <person name="Daum C."/>
            <person name="Ezra D."/>
            <person name="Gonzalez J.B."/>
            <person name="Henrissat B."/>
            <person name="Kuo A."/>
            <person name="Liang C."/>
            <person name="Lipzen A."/>
            <person name="Lutzoni F."/>
            <person name="Magnuson J."/>
            <person name="Mondo S."/>
            <person name="Nolan M."/>
            <person name="Ohm R."/>
            <person name="Pangilinan J."/>
            <person name="Park H.-J.H."/>
            <person name="Ramirez L."/>
            <person name="Alfaro M."/>
            <person name="Sun H."/>
            <person name="Tritt A."/>
            <person name="Yoshinaga Y."/>
            <person name="Zwiers L.-H.L."/>
            <person name="Turgeon B.G."/>
            <person name="Goodwin S.B."/>
            <person name="Spatafora J.W."/>
            <person name="Crous P.W."/>
            <person name="Grigoriev I.V."/>
        </authorList>
    </citation>
    <scope>NUCLEOTIDE SEQUENCE [LARGE SCALE GENOMIC DNA]</scope>
    <source>
        <strain evidence="2 3">CBS 611.86</strain>
    </source>
</reference>
<dbReference type="AlphaFoldDB" id="A0A7C8M8Y0"/>
<dbReference type="OrthoDB" id="2788868at2759"/>
<proteinExistence type="predicted"/>
<dbReference type="InterPro" id="IPR018958">
    <property type="entry name" value="Knr4/Smi1-like_dom"/>
</dbReference>
<sequence length="420" mass="48099">MSHRMGRKFDRHGILRQRDPWEVARNVFDLALEFALLGYVDKATELYNLYETFASGCKSSWSPGLYFAWEATGLWPDSIPAEKRTEEYLSRLEVERILWKRDTHLSEEGLETLVAKATGGGRMDAWGNEQLHADDLTAAIDLALYMDKREKALDILQIFAENFQSTWVDLSKSRQAWRYLKHHALSRTIEVNEDKLEVFYKQVYATCKERLENGGVRVLADLPIKDLVQMCNDNTLKNAVWEEMDDVDPDNPPETVLHEGASAEQVKALEEKVNHGLPDDYKEFLSVTNGMDTVWNGFFSEPRFLSTDEVHIFDATEMQEIWEDASVEIGFVTNMSLKPKFPRMDRVIKINGGADDSKLIWFIEPELGVAFGAAFFAAMMQLPPEELAHVAKLQQYFHPDVKNEDQLPRVPGDYRGGHGE</sequence>
<comment type="caution">
    <text evidence="2">The sequence shown here is derived from an EMBL/GenBank/DDBJ whole genome shotgun (WGS) entry which is preliminary data.</text>
</comment>
<dbReference type="Pfam" id="PF09346">
    <property type="entry name" value="SMI1_KNR4"/>
    <property type="match status" value="1"/>
</dbReference>
<dbReference type="InterPro" id="IPR037883">
    <property type="entry name" value="Knr4/Smi1-like_sf"/>
</dbReference>
<name>A0A7C8M8Y0_9PLEO</name>
<dbReference type="SUPFAM" id="SSF160631">
    <property type="entry name" value="SMI1/KNR4-like"/>
    <property type="match status" value="1"/>
</dbReference>
<evidence type="ECO:0000313" key="2">
    <source>
        <dbReference type="EMBL" id="KAF2874060.1"/>
    </source>
</evidence>
<evidence type="ECO:0000259" key="1">
    <source>
        <dbReference type="SMART" id="SM00860"/>
    </source>
</evidence>
<accession>A0A7C8M8Y0</accession>
<dbReference type="Proteomes" id="UP000481861">
    <property type="component" value="Unassembled WGS sequence"/>
</dbReference>
<feature type="domain" description="Knr4/Smi1-like" evidence="1">
    <location>
        <begin position="260"/>
        <end position="382"/>
    </location>
</feature>
<evidence type="ECO:0000313" key="3">
    <source>
        <dbReference type="Proteomes" id="UP000481861"/>
    </source>
</evidence>
<gene>
    <name evidence="2" type="ORF">BDV95DRAFT_592197</name>
</gene>
<dbReference type="Gene3D" id="3.40.1580.10">
    <property type="entry name" value="SMI1/KNR4-like"/>
    <property type="match status" value="1"/>
</dbReference>
<dbReference type="EMBL" id="JAADJZ010000006">
    <property type="protein sequence ID" value="KAF2874060.1"/>
    <property type="molecule type" value="Genomic_DNA"/>
</dbReference>
<organism evidence="2 3">
    <name type="scientific">Massariosphaeria phaeospora</name>
    <dbReference type="NCBI Taxonomy" id="100035"/>
    <lineage>
        <taxon>Eukaryota</taxon>
        <taxon>Fungi</taxon>
        <taxon>Dikarya</taxon>
        <taxon>Ascomycota</taxon>
        <taxon>Pezizomycotina</taxon>
        <taxon>Dothideomycetes</taxon>
        <taxon>Pleosporomycetidae</taxon>
        <taxon>Pleosporales</taxon>
        <taxon>Pleosporales incertae sedis</taxon>
        <taxon>Massariosphaeria</taxon>
    </lineage>
</organism>